<protein>
    <submittedName>
        <fullName evidence="9">Type II secretion system F family protein</fullName>
    </submittedName>
</protein>
<comment type="subcellular location">
    <subcellularLocation>
        <location evidence="1">Cell membrane</location>
        <topology evidence="1">Multi-pass membrane protein</topology>
    </subcellularLocation>
</comment>
<evidence type="ECO:0000256" key="6">
    <source>
        <dbReference type="ARBA" id="ARBA00023136"/>
    </source>
</evidence>
<feature type="transmembrane region" description="Helical" evidence="7">
    <location>
        <begin position="317"/>
        <end position="341"/>
    </location>
</feature>
<reference evidence="10" key="1">
    <citation type="submission" date="2018-06" db="EMBL/GenBank/DDBJ databases">
        <title>Description of Blautia argi sp. nov., a new anaerobic isolated from dog feces.</title>
        <authorList>
            <person name="Chang Y.-H."/>
            <person name="Paek J."/>
            <person name="Shin Y."/>
        </authorList>
    </citation>
    <scope>NUCLEOTIDE SEQUENCE [LARGE SCALE GENOMIC DNA]</scope>
    <source>
        <strain evidence="10">KCTC 15426</strain>
    </source>
</reference>
<sequence length="345" mass="37919">MKPLSNTELHTFCSQFALILRSGISSLEGISIMLDDTPKGKGHDILEALQKEVEATGSFAMAVQSVSCFPPYMCSMTELGEQSGRLDDVMENLSHHYQREDQLSKSIRSAVTYPLIMLGMMAAVMLVLIIKVLPVFQQVFEQLGIAMTGFSGTVLKMGAAMNRFSAVFLILALILAFLIFYFLRNPKGQKALSRFAGRFALTRHLSEKTACARFASGMYLCLSSGLDTEQSLEMTARLIEHAGISKKIKTIQDNLTEGMLFAEALERADIFSGLYSHMVNIGLKTGAIDEVMKQIAEQYDEEVEDQMNRLVAGIEPTLVAILSIAVGMILLSVMLPLMGIMSNMG</sequence>
<feature type="transmembrane region" description="Helical" evidence="7">
    <location>
        <begin position="111"/>
        <end position="133"/>
    </location>
</feature>
<dbReference type="InterPro" id="IPR003004">
    <property type="entry name" value="GspF/PilC"/>
</dbReference>
<dbReference type="OrthoDB" id="1733538at2"/>
<keyword evidence="10" id="KW-1185">Reference proteome</keyword>
<keyword evidence="4 7" id="KW-0812">Transmembrane</keyword>
<feature type="transmembrane region" description="Helical" evidence="7">
    <location>
        <begin position="164"/>
        <end position="183"/>
    </location>
</feature>
<evidence type="ECO:0000313" key="10">
    <source>
        <dbReference type="Proteomes" id="UP000250003"/>
    </source>
</evidence>
<keyword evidence="5 7" id="KW-1133">Transmembrane helix</keyword>
<dbReference type="InterPro" id="IPR018076">
    <property type="entry name" value="T2SS_GspF_dom"/>
</dbReference>
<dbReference type="Gene3D" id="1.20.81.30">
    <property type="entry name" value="Type II secretion system (T2SS), domain F"/>
    <property type="match status" value="2"/>
</dbReference>
<keyword evidence="3" id="KW-1003">Cell membrane</keyword>
<feature type="domain" description="Type II secretion system protein GspF" evidence="8">
    <location>
        <begin position="12"/>
        <end position="134"/>
    </location>
</feature>
<evidence type="ECO:0000313" key="9">
    <source>
        <dbReference type="EMBL" id="AWY99299.1"/>
    </source>
</evidence>
<evidence type="ECO:0000256" key="5">
    <source>
        <dbReference type="ARBA" id="ARBA00022989"/>
    </source>
</evidence>
<evidence type="ECO:0000256" key="1">
    <source>
        <dbReference type="ARBA" id="ARBA00004651"/>
    </source>
</evidence>
<evidence type="ECO:0000259" key="8">
    <source>
        <dbReference type="Pfam" id="PF00482"/>
    </source>
</evidence>
<comment type="similarity">
    <text evidence="2">Belongs to the GSP F family.</text>
</comment>
<dbReference type="Pfam" id="PF00482">
    <property type="entry name" value="T2SSF"/>
    <property type="match status" value="2"/>
</dbReference>
<dbReference type="AlphaFoldDB" id="A0A2Z4UEE0"/>
<proteinExistence type="inferred from homology"/>
<evidence type="ECO:0000256" key="3">
    <source>
        <dbReference type="ARBA" id="ARBA00022475"/>
    </source>
</evidence>
<feature type="domain" description="Type II secretion system protein GspF" evidence="8">
    <location>
        <begin position="217"/>
        <end position="336"/>
    </location>
</feature>
<dbReference type="InterPro" id="IPR042094">
    <property type="entry name" value="T2SS_GspF_sf"/>
</dbReference>
<accession>A0A2Z4UEE0</accession>
<dbReference type="EMBL" id="CP030280">
    <property type="protein sequence ID" value="AWY99299.1"/>
    <property type="molecule type" value="Genomic_DNA"/>
</dbReference>
<keyword evidence="6 7" id="KW-0472">Membrane</keyword>
<evidence type="ECO:0000256" key="7">
    <source>
        <dbReference type="SAM" id="Phobius"/>
    </source>
</evidence>
<dbReference type="GO" id="GO:0005886">
    <property type="term" value="C:plasma membrane"/>
    <property type="evidence" value="ECO:0007669"/>
    <property type="project" value="UniProtKB-SubCell"/>
</dbReference>
<name>A0A2Z4UEE0_9FIRM</name>
<dbReference type="Proteomes" id="UP000250003">
    <property type="component" value="Chromosome"/>
</dbReference>
<dbReference type="PANTHER" id="PTHR30012:SF0">
    <property type="entry name" value="TYPE II SECRETION SYSTEM PROTEIN F-RELATED"/>
    <property type="match status" value="1"/>
</dbReference>
<dbReference type="RefSeq" id="WP_111920740.1">
    <property type="nucleotide sequence ID" value="NZ_CP030280.1"/>
</dbReference>
<dbReference type="PRINTS" id="PR00812">
    <property type="entry name" value="BCTERIALGSPF"/>
</dbReference>
<evidence type="ECO:0000256" key="4">
    <source>
        <dbReference type="ARBA" id="ARBA00022692"/>
    </source>
</evidence>
<organism evidence="9 10">
    <name type="scientific">Blautia argi</name>
    <dbReference type="NCBI Taxonomy" id="1912897"/>
    <lineage>
        <taxon>Bacteria</taxon>
        <taxon>Bacillati</taxon>
        <taxon>Bacillota</taxon>
        <taxon>Clostridia</taxon>
        <taxon>Lachnospirales</taxon>
        <taxon>Lachnospiraceae</taxon>
        <taxon>Blautia</taxon>
    </lineage>
</organism>
<gene>
    <name evidence="9" type="ORF">DQQ01_15550</name>
</gene>
<dbReference type="PANTHER" id="PTHR30012">
    <property type="entry name" value="GENERAL SECRETION PATHWAY PROTEIN"/>
    <property type="match status" value="1"/>
</dbReference>
<evidence type="ECO:0000256" key="2">
    <source>
        <dbReference type="ARBA" id="ARBA00005745"/>
    </source>
</evidence>
<dbReference type="KEGG" id="blau:DQQ01_15550"/>